<evidence type="ECO:0000313" key="4">
    <source>
        <dbReference type="Proteomes" id="UP001275440"/>
    </source>
</evidence>
<comment type="caution">
    <text evidence="2">The sequence shown here is derived from an EMBL/GenBank/DDBJ whole genome shotgun (WGS) entry which is preliminary data.</text>
</comment>
<sequence>MTTAYAPGYPRPTRDDVGRFEFEIGQPDGLTWRPLGGYIAADVDWHWYLPTSAVIQIKPDHPMAAYLVNCRRRVIHVRTHQNGIPWDGRIMRANVKGKPGREVITLYCISNLMWIMRGLAWVNNLTPPEFQLALTGKQNIKWGPPDFVFKAYLAETMTRLRKPVYAALPLRYTVPELPDLDDIDTLDDLLDIVADALDDLCVLQARFTQLDELYKQTVETQEMGLSCHLWTPLDGPSPMVFNTTSLSQLQSVFDYTSDNFLNFTNPGNVLGLADPSTWNKMTRSGYVFNTHAKRDMRKIQFRLDSTQVEYYERDVEHADAHKVAVGGKAPEIMNQAIEWGANFALQLILNALFPGLNLGTILVGDLFDNVFFAYQQFWDPDLEADLGEHGFGEVFGDNTAAWSLDSFAVGQAQLKKHSGSDAVKIQLSSGTAGGRGYCMGVDDGTGRRYQVGDIVTLWDRGVEIEQWISGVKISDRGDGRKVETVTLGEDRALKDGWERVIAHLQGFAGTARGIANSL</sequence>
<dbReference type="Proteomes" id="UP001275440">
    <property type="component" value="Unassembled WGS sequence"/>
</dbReference>
<organism evidence="2 4">
    <name type="scientific">Rhodococcus zopfii</name>
    <dbReference type="NCBI Taxonomy" id="43772"/>
    <lineage>
        <taxon>Bacteria</taxon>
        <taxon>Bacillati</taxon>
        <taxon>Actinomycetota</taxon>
        <taxon>Actinomycetes</taxon>
        <taxon>Mycobacteriales</taxon>
        <taxon>Nocardiaceae</taxon>
        <taxon>Rhodococcus</taxon>
    </lineage>
</organism>
<dbReference type="EMBL" id="WBMO01000001">
    <property type="protein sequence ID" value="MDV2475162.1"/>
    <property type="molecule type" value="Genomic_DNA"/>
</dbReference>
<accession>A0ABU3WN15</accession>
<gene>
    <name evidence="2" type="ORF">F8M49_06460</name>
    <name evidence="3" type="ORF">F8M49_21260</name>
</gene>
<dbReference type="EMBL" id="WBMO01000002">
    <property type="protein sequence ID" value="MDV2477248.1"/>
    <property type="molecule type" value="Genomic_DNA"/>
</dbReference>
<evidence type="ECO:0000313" key="3">
    <source>
        <dbReference type="EMBL" id="MDV2477248.1"/>
    </source>
</evidence>
<feature type="domain" description="Gp28/Gp37-like" evidence="1">
    <location>
        <begin position="37"/>
        <end position="488"/>
    </location>
</feature>
<name>A0ABU3WN15_9NOCA</name>
<protein>
    <recommendedName>
        <fullName evidence="1">Gp28/Gp37-like domain-containing protein</fullName>
    </recommendedName>
</protein>
<dbReference type="InterPro" id="IPR029432">
    <property type="entry name" value="Gp28/Gp37-like_dom"/>
</dbReference>
<keyword evidence="4" id="KW-1185">Reference proteome</keyword>
<evidence type="ECO:0000313" key="2">
    <source>
        <dbReference type="EMBL" id="MDV2475162.1"/>
    </source>
</evidence>
<dbReference type="Pfam" id="PF14594">
    <property type="entry name" value="Sipho_Gp37"/>
    <property type="match status" value="1"/>
</dbReference>
<evidence type="ECO:0000259" key="1">
    <source>
        <dbReference type="Pfam" id="PF14594"/>
    </source>
</evidence>
<proteinExistence type="predicted"/>
<reference evidence="2 4" key="1">
    <citation type="submission" date="2019-10" db="EMBL/GenBank/DDBJ databases">
        <title>Draft Genome Assembly of Rhodococcus zopfii DSM44189.</title>
        <authorList>
            <person name="Sutton J.M."/>
            <person name="Akob D.M."/>
            <person name="Bushman T.J."/>
        </authorList>
    </citation>
    <scope>NUCLEOTIDE SEQUENCE [LARGE SCALE GENOMIC DNA]</scope>
    <source>
        <strain evidence="2 4">DSM 44189</strain>
    </source>
</reference>